<sequence length="198" mass="22037">MEQRTITNEARRAQIVQAAIEVLAESGYQGATFTRITKQAGLRSPRMISYHFANKDDLLSQVLVEVFTEGARLIIAAITEETTAAGKLRAYLEANLRFLHDHPKEVRALQAIAPYVKNAEGRTYTLQASREPSVSSLADMLARGQQSGEFRDFDVRAMAVMIRGAVESAAEQFNGDPPLDLETYIRETTDTFTRAVVR</sequence>
<evidence type="ECO:0000256" key="2">
    <source>
        <dbReference type="ARBA" id="ARBA00023125"/>
    </source>
</evidence>
<evidence type="ECO:0000256" key="4">
    <source>
        <dbReference type="PROSITE-ProRule" id="PRU00335"/>
    </source>
</evidence>
<gene>
    <name evidence="6" type="ORF">SAMN05421504_1011520</name>
</gene>
<evidence type="ECO:0000313" key="6">
    <source>
        <dbReference type="EMBL" id="SDW79285.1"/>
    </source>
</evidence>
<protein>
    <submittedName>
        <fullName evidence="6">DNA-binding transcriptional regulator, AcrR family</fullName>
    </submittedName>
</protein>
<dbReference type="InterPro" id="IPR036271">
    <property type="entry name" value="Tet_transcr_reg_TetR-rel_C_sf"/>
</dbReference>
<dbReference type="InterPro" id="IPR041490">
    <property type="entry name" value="KstR2_TetR_C"/>
</dbReference>
<dbReference type="Pfam" id="PF17932">
    <property type="entry name" value="TetR_C_24"/>
    <property type="match status" value="1"/>
</dbReference>
<keyword evidence="1" id="KW-0805">Transcription regulation</keyword>
<dbReference type="RefSeq" id="WP_091287760.1">
    <property type="nucleotide sequence ID" value="NZ_FNON01000001.1"/>
</dbReference>
<dbReference type="Gene3D" id="1.10.357.10">
    <property type="entry name" value="Tetracycline Repressor, domain 2"/>
    <property type="match status" value="1"/>
</dbReference>
<keyword evidence="7" id="KW-1185">Reference proteome</keyword>
<organism evidence="6 7">
    <name type="scientific">Amycolatopsis xylanica</name>
    <dbReference type="NCBI Taxonomy" id="589385"/>
    <lineage>
        <taxon>Bacteria</taxon>
        <taxon>Bacillati</taxon>
        <taxon>Actinomycetota</taxon>
        <taxon>Actinomycetes</taxon>
        <taxon>Pseudonocardiales</taxon>
        <taxon>Pseudonocardiaceae</taxon>
        <taxon>Amycolatopsis</taxon>
    </lineage>
</organism>
<dbReference type="InterPro" id="IPR009057">
    <property type="entry name" value="Homeodomain-like_sf"/>
</dbReference>
<dbReference type="SUPFAM" id="SSF46689">
    <property type="entry name" value="Homeodomain-like"/>
    <property type="match status" value="1"/>
</dbReference>
<dbReference type="Pfam" id="PF00440">
    <property type="entry name" value="TetR_N"/>
    <property type="match status" value="1"/>
</dbReference>
<dbReference type="PANTHER" id="PTHR30055:SF234">
    <property type="entry name" value="HTH-TYPE TRANSCRIPTIONAL REGULATOR BETI"/>
    <property type="match status" value="1"/>
</dbReference>
<evidence type="ECO:0000259" key="5">
    <source>
        <dbReference type="PROSITE" id="PS50977"/>
    </source>
</evidence>
<dbReference type="STRING" id="589385.SAMN05421504_1011520"/>
<dbReference type="AlphaFoldDB" id="A0A1H2WFH5"/>
<proteinExistence type="predicted"/>
<dbReference type="InterPro" id="IPR001647">
    <property type="entry name" value="HTH_TetR"/>
</dbReference>
<dbReference type="EMBL" id="FNON01000001">
    <property type="protein sequence ID" value="SDW79285.1"/>
    <property type="molecule type" value="Genomic_DNA"/>
</dbReference>
<evidence type="ECO:0000256" key="1">
    <source>
        <dbReference type="ARBA" id="ARBA00023015"/>
    </source>
</evidence>
<dbReference type="GO" id="GO:0003700">
    <property type="term" value="F:DNA-binding transcription factor activity"/>
    <property type="evidence" value="ECO:0007669"/>
    <property type="project" value="TreeGrafter"/>
</dbReference>
<dbReference type="Proteomes" id="UP000199515">
    <property type="component" value="Unassembled WGS sequence"/>
</dbReference>
<dbReference type="Gene3D" id="1.10.10.60">
    <property type="entry name" value="Homeodomain-like"/>
    <property type="match status" value="1"/>
</dbReference>
<dbReference type="InterPro" id="IPR050109">
    <property type="entry name" value="HTH-type_TetR-like_transc_reg"/>
</dbReference>
<keyword evidence="3" id="KW-0804">Transcription</keyword>
<dbReference type="PANTHER" id="PTHR30055">
    <property type="entry name" value="HTH-TYPE TRANSCRIPTIONAL REGULATOR RUTR"/>
    <property type="match status" value="1"/>
</dbReference>
<comment type="caution">
    <text evidence="4">Lacks conserved residue(s) required for the propagation of feature annotation.</text>
</comment>
<dbReference type="PROSITE" id="PS50977">
    <property type="entry name" value="HTH_TETR_2"/>
    <property type="match status" value="1"/>
</dbReference>
<evidence type="ECO:0000313" key="7">
    <source>
        <dbReference type="Proteomes" id="UP000199515"/>
    </source>
</evidence>
<keyword evidence="2 4" id="KW-0238">DNA-binding</keyword>
<dbReference type="OrthoDB" id="9806334at2"/>
<feature type="domain" description="HTH tetR-type" evidence="5">
    <location>
        <begin position="9"/>
        <end position="70"/>
    </location>
</feature>
<evidence type="ECO:0000256" key="3">
    <source>
        <dbReference type="ARBA" id="ARBA00023163"/>
    </source>
</evidence>
<name>A0A1H2WFH5_9PSEU</name>
<accession>A0A1H2WFH5</accession>
<dbReference type="SUPFAM" id="SSF48498">
    <property type="entry name" value="Tetracyclin repressor-like, C-terminal domain"/>
    <property type="match status" value="1"/>
</dbReference>
<dbReference type="GO" id="GO:0000976">
    <property type="term" value="F:transcription cis-regulatory region binding"/>
    <property type="evidence" value="ECO:0007669"/>
    <property type="project" value="TreeGrafter"/>
</dbReference>
<reference evidence="6 7" key="1">
    <citation type="submission" date="2016-10" db="EMBL/GenBank/DDBJ databases">
        <authorList>
            <person name="de Groot N.N."/>
        </authorList>
    </citation>
    <scope>NUCLEOTIDE SEQUENCE [LARGE SCALE GENOMIC DNA]</scope>
    <source>
        <strain evidence="6 7">CPCC 202699</strain>
    </source>
</reference>